<comment type="similarity">
    <text evidence="2">Belongs to the DUF177 domain family.</text>
</comment>
<comment type="function">
    <text evidence="1">Plays a role in synthesis, processing and/or stability of 23S rRNA.</text>
</comment>
<evidence type="ECO:0000256" key="1">
    <source>
        <dbReference type="ARBA" id="ARBA00002868"/>
    </source>
</evidence>
<evidence type="ECO:0000256" key="5">
    <source>
        <dbReference type="ARBA" id="ARBA00031841"/>
    </source>
</evidence>
<reference evidence="7" key="1">
    <citation type="submission" date="2019-02" db="EMBL/GenBank/DDBJ databases">
        <authorList>
            <person name="Li S.-H."/>
        </authorList>
    </citation>
    <scope>NUCLEOTIDE SEQUENCE</scope>
    <source>
        <strain evidence="7">IMCC14734</strain>
    </source>
</reference>
<proteinExistence type="inferred from homology"/>
<evidence type="ECO:0000256" key="6">
    <source>
        <dbReference type="SAM" id="MobiDB-lite"/>
    </source>
</evidence>
<evidence type="ECO:0000313" key="7">
    <source>
        <dbReference type="EMBL" id="MCX2981381.1"/>
    </source>
</evidence>
<keyword evidence="8" id="KW-1185">Reference proteome</keyword>
<feature type="region of interest" description="Disordered" evidence="6">
    <location>
        <begin position="148"/>
        <end position="177"/>
    </location>
</feature>
<name>A0ABT3TGG9_9GAMM</name>
<sequence>MFTEPLPSTLDARKAAVRGVSVSGNLALPKMERISTLLASTEGSVEAECVFSKDEENRSVIDISVRATVEITCQRCLEPMPLELVAENRLALVADDDEAKALPERLEPLLLEDENCDLWSLVEDEIILKLPIVGYHDTAACKQTLEEYKAPPPEAGSGKENPFAVLEQLKSGNQNQE</sequence>
<evidence type="ECO:0000256" key="3">
    <source>
        <dbReference type="ARBA" id="ARBA00015716"/>
    </source>
</evidence>
<dbReference type="PANTHER" id="PTHR38099">
    <property type="entry name" value="LARGE RIBOSOMAL RNA SUBUNIT ACCUMULATION PROTEIN YCED"/>
    <property type="match status" value="1"/>
</dbReference>
<evidence type="ECO:0000256" key="4">
    <source>
        <dbReference type="ARBA" id="ARBA00022517"/>
    </source>
</evidence>
<dbReference type="Pfam" id="PF02620">
    <property type="entry name" value="YceD"/>
    <property type="match status" value="1"/>
</dbReference>
<organism evidence="7 8">
    <name type="scientific">Candidatus Litorirhabdus singularis</name>
    <dbReference type="NCBI Taxonomy" id="2518993"/>
    <lineage>
        <taxon>Bacteria</taxon>
        <taxon>Pseudomonadati</taxon>
        <taxon>Pseudomonadota</taxon>
        <taxon>Gammaproteobacteria</taxon>
        <taxon>Cellvibrionales</taxon>
        <taxon>Halieaceae</taxon>
        <taxon>Candidatus Litorirhabdus</taxon>
    </lineage>
</organism>
<comment type="caution">
    <text evidence="7">The sequence shown here is derived from an EMBL/GenBank/DDBJ whole genome shotgun (WGS) entry which is preliminary data.</text>
</comment>
<keyword evidence="4" id="KW-0690">Ribosome biogenesis</keyword>
<protein>
    <recommendedName>
        <fullName evidence="3">Large ribosomal RNA subunit accumulation protein YceD</fullName>
    </recommendedName>
    <alternativeName>
        <fullName evidence="5">23S rRNA accumulation protein YceD</fullName>
    </alternativeName>
</protein>
<dbReference type="InterPro" id="IPR039255">
    <property type="entry name" value="YceD_bac"/>
</dbReference>
<dbReference type="Proteomes" id="UP001143362">
    <property type="component" value="Unassembled WGS sequence"/>
</dbReference>
<dbReference type="EMBL" id="SHNN01000002">
    <property type="protein sequence ID" value="MCX2981381.1"/>
    <property type="molecule type" value="Genomic_DNA"/>
</dbReference>
<dbReference type="InterPro" id="IPR003772">
    <property type="entry name" value="YceD"/>
</dbReference>
<dbReference type="PANTHER" id="PTHR38099:SF1">
    <property type="entry name" value="LARGE RIBOSOMAL RNA SUBUNIT ACCUMULATION PROTEIN YCED"/>
    <property type="match status" value="1"/>
</dbReference>
<evidence type="ECO:0000256" key="2">
    <source>
        <dbReference type="ARBA" id="ARBA00010740"/>
    </source>
</evidence>
<evidence type="ECO:0000313" key="8">
    <source>
        <dbReference type="Proteomes" id="UP001143362"/>
    </source>
</evidence>
<accession>A0ABT3TGG9</accession>
<gene>
    <name evidence="7" type="ORF">EYC98_10945</name>
</gene>